<dbReference type="Proteomes" id="UP000230760">
    <property type="component" value="Unassembled WGS sequence"/>
</dbReference>
<evidence type="ECO:0000313" key="1">
    <source>
        <dbReference type="EMBL" id="PIZ88818.1"/>
    </source>
</evidence>
<proteinExistence type="predicted"/>
<sequence length="60" mass="6896">MRLKPRTESPRRIPFIPALKGGAFWCWGKREKLDGHSLTGGFFPPVIIAPRKRSKYLRSS</sequence>
<gene>
    <name evidence="1" type="ORF">COX90_02590</name>
</gene>
<comment type="caution">
    <text evidence="1">The sequence shown here is derived from an EMBL/GenBank/DDBJ whole genome shotgun (WGS) entry which is preliminary data.</text>
</comment>
<dbReference type="EMBL" id="PFPB01000046">
    <property type="protein sequence ID" value="PIZ88818.1"/>
    <property type="molecule type" value="Genomic_DNA"/>
</dbReference>
<name>A0A2M7UY25_9BACT</name>
<protein>
    <submittedName>
        <fullName evidence="1">Uncharacterized protein</fullName>
    </submittedName>
</protein>
<organism evidence="1 2">
    <name type="scientific">Candidatus Nealsonbacteria bacterium CG_4_10_14_0_2_um_filter_38_17</name>
    <dbReference type="NCBI Taxonomy" id="1974680"/>
    <lineage>
        <taxon>Bacteria</taxon>
        <taxon>Candidatus Nealsoniibacteriota</taxon>
    </lineage>
</organism>
<dbReference type="AlphaFoldDB" id="A0A2M7UY25"/>
<evidence type="ECO:0000313" key="2">
    <source>
        <dbReference type="Proteomes" id="UP000230760"/>
    </source>
</evidence>
<accession>A0A2M7UY25</accession>
<reference evidence="2" key="1">
    <citation type="submission" date="2017-09" db="EMBL/GenBank/DDBJ databases">
        <title>Depth-based differentiation of microbial function through sediment-hosted aquifers and enrichment of novel symbionts in the deep terrestrial subsurface.</title>
        <authorList>
            <person name="Probst A.J."/>
            <person name="Ladd B."/>
            <person name="Jarett J.K."/>
            <person name="Geller-Mcgrath D.E."/>
            <person name="Sieber C.M.K."/>
            <person name="Emerson J.B."/>
            <person name="Anantharaman K."/>
            <person name="Thomas B.C."/>
            <person name="Malmstrom R."/>
            <person name="Stieglmeier M."/>
            <person name="Klingl A."/>
            <person name="Woyke T."/>
            <person name="Ryan C.M."/>
            <person name="Banfield J.F."/>
        </authorList>
    </citation>
    <scope>NUCLEOTIDE SEQUENCE [LARGE SCALE GENOMIC DNA]</scope>
</reference>